<keyword evidence="1" id="KW-0862">Zinc</keyword>
<protein>
    <recommendedName>
        <fullName evidence="2">CCHC-type domain-containing protein</fullName>
    </recommendedName>
</protein>
<dbReference type="SUPFAM" id="SSF57756">
    <property type="entry name" value="Retrovirus zinc finger-like domains"/>
    <property type="match status" value="1"/>
</dbReference>
<sequence>QGVFSIVKSEKCGVCGYTNHKSDRCRFKNYKCKKCGRKGHLRKMCDQKAQVQYVTEGSMDEGDDGKRLFNIKCENGKPMTERVLIGDRFLEFEIDSGSAVSVISDSTYSSIFEKAPLLPAKKILTSYNGSSMQTLGVIRTNVTYGASTHALDIYVVRGGGPPLLGRDFIQGFRLELSPASEVHYVSEEDTQAVANLINQYPKLFSGNLGCFNKYKIKLHLKPDAKPVYFKPRPVAFALKEKIDSELD</sequence>
<gene>
    <name evidence="3" type="ORF">g.19660</name>
</gene>
<dbReference type="InterPro" id="IPR001878">
    <property type="entry name" value="Znf_CCHC"/>
</dbReference>
<dbReference type="Gene3D" id="2.40.70.10">
    <property type="entry name" value="Acid Proteases"/>
    <property type="match status" value="1"/>
</dbReference>
<dbReference type="GO" id="GO:0003676">
    <property type="term" value="F:nucleic acid binding"/>
    <property type="evidence" value="ECO:0007669"/>
    <property type="project" value="InterPro"/>
</dbReference>
<keyword evidence="1" id="KW-0863">Zinc-finger</keyword>
<organism evidence="3">
    <name type="scientific">Pectinophora gossypiella</name>
    <name type="common">Cotton pink bollworm</name>
    <name type="synonym">Depressaria gossypiella</name>
    <dbReference type="NCBI Taxonomy" id="13191"/>
    <lineage>
        <taxon>Eukaryota</taxon>
        <taxon>Metazoa</taxon>
        <taxon>Ecdysozoa</taxon>
        <taxon>Arthropoda</taxon>
        <taxon>Hexapoda</taxon>
        <taxon>Insecta</taxon>
        <taxon>Pterygota</taxon>
        <taxon>Neoptera</taxon>
        <taxon>Endopterygota</taxon>
        <taxon>Lepidoptera</taxon>
        <taxon>Glossata</taxon>
        <taxon>Ditrysia</taxon>
        <taxon>Gelechioidea</taxon>
        <taxon>Gelechiidae</taxon>
        <taxon>Apatetrinae</taxon>
        <taxon>Pectinophora</taxon>
    </lineage>
</organism>
<dbReference type="GO" id="GO:0008270">
    <property type="term" value="F:zinc ion binding"/>
    <property type="evidence" value="ECO:0007669"/>
    <property type="project" value="UniProtKB-KW"/>
</dbReference>
<reference evidence="3" key="1">
    <citation type="submission" date="2015-09" db="EMBL/GenBank/DDBJ databases">
        <title>De novo assembly of Pectinophora gossypiella (Pink Bollworm) gut transcriptome.</title>
        <authorList>
            <person name="Tassone E.E."/>
        </authorList>
    </citation>
    <scope>NUCLEOTIDE SEQUENCE</scope>
</reference>
<proteinExistence type="predicted"/>
<feature type="domain" description="CCHC-type" evidence="2">
    <location>
        <begin position="31"/>
        <end position="47"/>
    </location>
</feature>
<accession>A0A1E1WJW5</accession>
<name>A0A1E1WJW5_PECGO</name>
<dbReference type="AlphaFoldDB" id="A0A1E1WJW5"/>
<feature type="non-terminal residue" evidence="3">
    <location>
        <position position="1"/>
    </location>
</feature>
<dbReference type="PANTHER" id="PTHR37984">
    <property type="entry name" value="PROTEIN CBG26694"/>
    <property type="match status" value="1"/>
</dbReference>
<dbReference type="InterPro" id="IPR036875">
    <property type="entry name" value="Znf_CCHC_sf"/>
</dbReference>
<dbReference type="PANTHER" id="PTHR37984:SF9">
    <property type="entry name" value="INTEGRASE CATALYTIC DOMAIN-CONTAINING PROTEIN"/>
    <property type="match status" value="1"/>
</dbReference>
<feature type="non-terminal residue" evidence="3">
    <location>
        <position position="247"/>
    </location>
</feature>
<dbReference type="OrthoDB" id="6361927at2759"/>
<dbReference type="EMBL" id="GDQN01003760">
    <property type="protein sequence ID" value="JAT87294.1"/>
    <property type="molecule type" value="Transcribed_RNA"/>
</dbReference>
<dbReference type="InterPro" id="IPR050951">
    <property type="entry name" value="Retrovirus_Pol_polyprotein"/>
</dbReference>
<dbReference type="SUPFAM" id="SSF50630">
    <property type="entry name" value="Acid proteases"/>
    <property type="match status" value="1"/>
</dbReference>
<evidence type="ECO:0000313" key="3">
    <source>
        <dbReference type="EMBL" id="JAT87294.1"/>
    </source>
</evidence>
<keyword evidence="1" id="KW-0479">Metal-binding</keyword>
<evidence type="ECO:0000259" key="2">
    <source>
        <dbReference type="PROSITE" id="PS50158"/>
    </source>
</evidence>
<dbReference type="PROSITE" id="PS50158">
    <property type="entry name" value="ZF_CCHC"/>
    <property type="match status" value="1"/>
</dbReference>
<dbReference type="InterPro" id="IPR021109">
    <property type="entry name" value="Peptidase_aspartic_dom_sf"/>
</dbReference>
<dbReference type="Gene3D" id="4.10.60.10">
    <property type="entry name" value="Zinc finger, CCHC-type"/>
    <property type="match status" value="1"/>
</dbReference>
<evidence type="ECO:0000256" key="1">
    <source>
        <dbReference type="PROSITE-ProRule" id="PRU00047"/>
    </source>
</evidence>